<dbReference type="EC" id="3.2.1.23" evidence="3 6"/>
<feature type="domain" description="Glycoside hydrolase family 42 N-terminal" evidence="10">
    <location>
        <begin position="15"/>
        <end position="391"/>
    </location>
</feature>
<evidence type="ECO:0000256" key="6">
    <source>
        <dbReference type="PIRNR" id="PIRNR001084"/>
    </source>
</evidence>
<protein>
    <recommendedName>
        <fullName evidence="3 6">Beta-galactosidase</fullName>
        <shortName evidence="6">Beta-gal</shortName>
        <ecNumber evidence="3 6">3.2.1.23</ecNumber>
    </recommendedName>
</protein>
<dbReference type="InterPro" id="IPR013780">
    <property type="entry name" value="Glyco_hydro_b"/>
</dbReference>
<dbReference type="Pfam" id="PF02449">
    <property type="entry name" value="Glyco_hydro_42"/>
    <property type="match status" value="1"/>
</dbReference>
<feature type="active site" description="Proton donor" evidence="7">
    <location>
        <position position="151"/>
    </location>
</feature>
<dbReference type="Pfam" id="PF08532">
    <property type="entry name" value="Glyco_hydro_42M"/>
    <property type="match status" value="1"/>
</dbReference>
<keyword evidence="9" id="KW-0862">Zinc</keyword>
<accession>A0A7X3MCX9</accession>
<dbReference type="GO" id="GO:0046872">
    <property type="term" value="F:metal ion binding"/>
    <property type="evidence" value="ECO:0007669"/>
    <property type="project" value="UniProtKB-KW"/>
</dbReference>
<feature type="binding site" evidence="8">
    <location>
        <position position="150"/>
    </location>
    <ligand>
        <name>substrate</name>
    </ligand>
</feature>
<organism evidence="13 14">
    <name type="scientific">Sporofaciens musculi</name>
    <dbReference type="NCBI Taxonomy" id="2681861"/>
    <lineage>
        <taxon>Bacteria</taxon>
        <taxon>Bacillati</taxon>
        <taxon>Bacillota</taxon>
        <taxon>Clostridia</taxon>
        <taxon>Lachnospirales</taxon>
        <taxon>Lachnospiraceae</taxon>
        <taxon>Sporofaciens</taxon>
    </lineage>
</organism>
<evidence type="ECO:0000259" key="11">
    <source>
        <dbReference type="Pfam" id="PF08532"/>
    </source>
</evidence>
<comment type="similarity">
    <text evidence="2 6">Belongs to the glycosyl hydrolase 42 family.</text>
</comment>
<dbReference type="SUPFAM" id="SSF51445">
    <property type="entry name" value="(Trans)glycosidases"/>
    <property type="match status" value="1"/>
</dbReference>
<dbReference type="Pfam" id="PF08533">
    <property type="entry name" value="Glyco_hydro_42C"/>
    <property type="match status" value="1"/>
</dbReference>
<dbReference type="PIRSF" id="PIRSF001084">
    <property type="entry name" value="B-galactosidase"/>
    <property type="match status" value="1"/>
</dbReference>
<dbReference type="RefSeq" id="WP_159749173.1">
    <property type="nucleotide sequence ID" value="NZ_WUQX01000001.1"/>
</dbReference>
<evidence type="ECO:0000256" key="7">
    <source>
        <dbReference type="PIRSR" id="PIRSR001084-1"/>
    </source>
</evidence>
<feature type="binding site" evidence="9">
    <location>
        <position position="161"/>
    </location>
    <ligand>
        <name>Zn(2+)</name>
        <dbReference type="ChEBI" id="CHEBI:29105"/>
    </ligand>
</feature>
<sequence length="674" mass="77645">MAYGKNVKEILYGGDYNPEQWPQEIWQEDMRMMKKAHINMVTLNVFSWASLQPNEDTYCFERLDKIMELVRENGLKVCMATATGAHPAWMAKRHPDILRTDADGTKRSFGGRHNSCPNSPTYRLYAPRLAGELAKRYKDYDNIVAWHVSNEFGGECHCENCEKAFREWLKDKYGTIEEVNRCFYTEFWGHTFYDWDEIVLPNLKSEHFIHGDAGERTMFQGISLDYRRFMSDSILNCFRLEYDAIKKEMPDVPITTNLMGFFKDLDYQKWAGEMDFVSWDSYPEPLDSPAAVAMRHDLMRGIKGQQSFVLMEQTPSVTNWHHYNKLKRPGEMRLLSLQAAAHGADAIQFFQIRRGRGACEKYHGAVIDHAGRDDTRVFLEVEALGRELEELKDEFLEGRTPSKTAIVFDWDNWWALEYSAGPSVLMKYLDAVKDYYTAAFEQNVPVDIISVEDDMSPYKVVIAPLLYMTKTGYAQKVNQYVDQGGTFITTYFSGIVDEHDLVIEGGYPGELRNVLGIWVEENDALPEGESNSFVYDGVKYPASMLCDLMHLEDAQEMSRYEEDFYRGMPVLTRNHYGSGTSYYVGTRSNEEFYLHFLKNVFQEAGVEPVMNTPKGVEAAVRVNEKGRTLFLINHEKESSTVVLDRDCRNLVDGKVYRSGDCLELKKKGVVILRS</sequence>
<dbReference type="InterPro" id="IPR003476">
    <property type="entry name" value="Glyco_hydro_42"/>
</dbReference>
<dbReference type="GO" id="GO:0006012">
    <property type="term" value="P:galactose metabolic process"/>
    <property type="evidence" value="ECO:0007669"/>
    <property type="project" value="InterPro"/>
</dbReference>
<feature type="binding site" evidence="8">
    <location>
        <position position="112"/>
    </location>
    <ligand>
        <name>substrate</name>
    </ligand>
</feature>
<feature type="binding site" evidence="9">
    <location>
        <position position="156"/>
    </location>
    <ligand>
        <name>Zn(2+)</name>
        <dbReference type="ChEBI" id="CHEBI:29105"/>
    </ligand>
</feature>
<feature type="binding site" evidence="9">
    <location>
        <position position="116"/>
    </location>
    <ligand>
        <name>Zn(2+)</name>
        <dbReference type="ChEBI" id="CHEBI:29105"/>
    </ligand>
</feature>
<dbReference type="Gene3D" id="2.60.40.1180">
    <property type="entry name" value="Golgi alpha-mannosidase II"/>
    <property type="match status" value="1"/>
</dbReference>
<evidence type="ECO:0000256" key="5">
    <source>
        <dbReference type="ARBA" id="ARBA00023295"/>
    </source>
</evidence>
<comment type="catalytic activity">
    <reaction evidence="1 6">
        <text>Hydrolysis of terminal non-reducing beta-D-galactose residues in beta-D-galactosides.</text>
        <dbReference type="EC" id="3.2.1.23"/>
    </reaction>
</comment>
<dbReference type="AlphaFoldDB" id="A0A7X3MCX9"/>
<dbReference type="CDD" id="cd03143">
    <property type="entry name" value="A4_beta-galactosidase_middle_domain"/>
    <property type="match status" value="1"/>
</dbReference>
<keyword evidence="4 6" id="KW-0378">Hydrolase</keyword>
<feature type="domain" description="Beta-galactosidase C-terminal" evidence="12">
    <location>
        <begin position="615"/>
        <end position="673"/>
    </location>
</feature>
<dbReference type="SUPFAM" id="SSF52317">
    <property type="entry name" value="Class I glutamine amidotransferase-like"/>
    <property type="match status" value="1"/>
</dbReference>
<proteinExistence type="inferred from homology"/>
<feature type="domain" description="Beta-galactosidase trimerisation" evidence="11">
    <location>
        <begin position="403"/>
        <end position="606"/>
    </location>
</feature>
<feature type="binding site" evidence="9">
    <location>
        <position position="158"/>
    </location>
    <ligand>
        <name>Zn(2+)</name>
        <dbReference type="ChEBI" id="CHEBI:29105"/>
    </ligand>
</feature>
<dbReference type="InterPro" id="IPR029062">
    <property type="entry name" value="Class_I_gatase-like"/>
</dbReference>
<dbReference type="GO" id="GO:0004565">
    <property type="term" value="F:beta-galactosidase activity"/>
    <property type="evidence" value="ECO:0007669"/>
    <property type="project" value="UniProtKB-EC"/>
</dbReference>
<dbReference type="InterPro" id="IPR017853">
    <property type="entry name" value="GH"/>
</dbReference>
<feature type="binding site" evidence="8">
    <location>
        <position position="320"/>
    </location>
    <ligand>
        <name>substrate</name>
    </ligand>
</feature>
<evidence type="ECO:0000256" key="9">
    <source>
        <dbReference type="PIRSR" id="PIRSR001084-3"/>
    </source>
</evidence>
<dbReference type="InterPro" id="IPR013739">
    <property type="entry name" value="Beta_galactosidase_C"/>
</dbReference>
<name>A0A7X3MCX9_9FIRM</name>
<dbReference type="PANTHER" id="PTHR36447">
    <property type="entry name" value="BETA-GALACTOSIDASE GANA"/>
    <property type="match status" value="1"/>
</dbReference>
<reference evidence="13 14" key="1">
    <citation type="submission" date="2019-12" db="EMBL/GenBank/DDBJ databases">
        <title>Sporaefaciens musculi gen. nov., sp. nov., a novel bacterium isolated from the caecum of an obese mouse.</title>
        <authorList>
            <person name="Rasmussen T.S."/>
            <person name="Streidl T."/>
            <person name="Hitch T.C.A."/>
            <person name="Wortmann E."/>
            <person name="Deptula P."/>
            <person name="Hansen M."/>
            <person name="Nielsen D.S."/>
            <person name="Clavel T."/>
            <person name="Vogensen F.K."/>
        </authorList>
    </citation>
    <scope>NUCLEOTIDE SEQUENCE [LARGE SCALE GENOMIC DNA]</scope>
    <source>
        <strain evidence="13 14">WCA-9-b2</strain>
    </source>
</reference>
<dbReference type="Proteomes" id="UP000460412">
    <property type="component" value="Unassembled WGS sequence"/>
</dbReference>
<evidence type="ECO:0000256" key="8">
    <source>
        <dbReference type="PIRSR" id="PIRSR001084-2"/>
    </source>
</evidence>
<evidence type="ECO:0000259" key="12">
    <source>
        <dbReference type="Pfam" id="PF08533"/>
    </source>
</evidence>
<dbReference type="Gene3D" id="3.20.20.80">
    <property type="entry name" value="Glycosidases"/>
    <property type="match status" value="1"/>
</dbReference>
<dbReference type="PANTHER" id="PTHR36447:SF1">
    <property type="entry name" value="BETA-GALACTOSIDASE GANA"/>
    <property type="match status" value="1"/>
</dbReference>
<evidence type="ECO:0000256" key="3">
    <source>
        <dbReference type="ARBA" id="ARBA00012756"/>
    </source>
</evidence>
<keyword evidence="5 6" id="KW-0326">Glycosidase</keyword>
<dbReference type="EMBL" id="WUQX01000001">
    <property type="protein sequence ID" value="MXP74116.1"/>
    <property type="molecule type" value="Genomic_DNA"/>
</dbReference>
<gene>
    <name evidence="13" type="ORF">GN277_01285</name>
</gene>
<dbReference type="Gene3D" id="3.40.50.880">
    <property type="match status" value="1"/>
</dbReference>
<keyword evidence="9" id="KW-0479">Metal-binding</keyword>
<evidence type="ECO:0000313" key="14">
    <source>
        <dbReference type="Proteomes" id="UP000460412"/>
    </source>
</evidence>
<keyword evidence="14" id="KW-1185">Reference proteome</keyword>
<evidence type="ECO:0000256" key="4">
    <source>
        <dbReference type="ARBA" id="ARBA00022801"/>
    </source>
</evidence>
<comment type="caution">
    <text evidence="13">The sequence shown here is derived from an EMBL/GenBank/DDBJ whole genome shotgun (WGS) entry which is preliminary data.</text>
</comment>
<evidence type="ECO:0000313" key="13">
    <source>
        <dbReference type="EMBL" id="MXP74116.1"/>
    </source>
</evidence>
<feature type="active site" description="Nucleophile" evidence="7">
    <location>
        <position position="312"/>
    </location>
</feature>
<dbReference type="GO" id="GO:0009341">
    <property type="term" value="C:beta-galactosidase complex"/>
    <property type="evidence" value="ECO:0007669"/>
    <property type="project" value="InterPro"/>
</dbReference>
<evidence type="ECO:0000256" key="1">
    <source>
        <dbReference type="ARBA" id="ARBA00001412"/>
    </source>
</evidence>
<dbReference type="InterPro" id="IPR013529">
    <property type="entry name" value="Glyco_hydro_42_N"/>
</dbReference>
<evidence type="ECO:0000259" key="10">
    <source>
        <dbReference type="Pfam" id="PF02449"/>
    </source>
</evidence>
<dbReference type="InterPro" id="IPR013738">
    <property type="entry name" value="Beta_galactosidase_Trimer"/>
</dbReference>
<evidence type="ECO:0000256" key="2">
    <source>
        <dbReference type="ARBA" id="ARBA00005940"/>
    </source>
</evidence>